<dbReference type="RefSeq" id="WP_095596771.1">
    <property type="nucleotide sequence ID" value="NZ_BMKN01000001.1"/>
</dbReference>
<evidence type="ECO:0000313" key="2">
    <source>
        <dbReference type="EMBL" id="GGE38520.1"/>
    </source>
</evidence>
<keyword evidence="1" id="KW-0812">Transmembrane</keyword>
<gene>
    <name evidence="2" type="ORF">GCM10011517_02890</name>
</gene>
<reference evidence="2" key="1">
    <citation type="journal article" date="2014" name="Int. J. Syst. Evol. Microbiol.">
        <title>Complete genome sequence of Corynebacterium casei LMG S-19264T (=DSM 44701T), isolated from a smear-ripened cheese.</title>
        <authorList>
            <consortium name="US DOE Joint Genome Institute (JGI-PGF)"/>
            <person name="Walter F."/>
            <person name="Albersmeier A."/>
            <person name="Kalinowski J."/>
            <person name="Ruckert C."/>
        </authorList>
    </citation>
    <scope>NUCLEOTIDE SEQUENCE</scope>
    <source>
        <strain evidence="2">CGMCC 1.16012</strain>
    </source>
</reference>
<protein>
    <recommendedName>
        <fullName evidence="4">Flp pilus assembly protein TadG</fullName>
    </recommendedName>
</protein>
<dbReference type="OrthoDB" id="7873328at2"/>
<proteinExistence type="predicted"/>
<keyword evidence="1" id="KW-1133">Transmembrane helix</keyword>
<sequence length="143" mass="15800">MRLPDASARRTLKKFWREEDGTASVDGLIWVMFFTTLLVFILDASIMFMNNVEVRRVTQDGSRLYVRGGFDGEADPIAALDLWVENNLSDLSPNVNATSSLNASNQLSTVVTYPASDTDLTGLVNVLSNFNIEVLVVNQKAVL</sequence>
<organism evidence="2 3">
    <name type="scientific">Actibacterium pelagium</name>
    <dbReference type="NCBI Taxonomy" id="2029103"/>
    <lineage>
        <taxon>Bacteria</taxon>
        <taxon>Pseudomonadati</taxon>
        <taxon>Pseudomonadota</taxon>
        <taxon>Alphaproteobacteria</taxon>
        <taxon>Rhodobacterales</taxon>
        <taxon>Roseobacteraceae</taxon>
        <taxon>Actibacterium</taxon>
    </lineage>
</organism>
<dbReference type="EMBL" id="BMKN01000001">
    <property type="protein sequence ID" value="GGE38520.1"/>
    <property type="molecule type" value="Genomic_DNA"/>
</dbReference>
<dbReference type="Proteomes" id="UP000606730">
    <property type="component" value="Unassembled WGS sequence"/>
</dbReference>
<name>A0A917EI46_9RHOB</name>
<comment type="caution">
    <text evidence="2">The sequence shown here is derived from an EMBL/GenBank/DDBJ whole genome shotgun (WGS) entry which is preliminary data.</text>
</comment>
<keyword evidence="1" id="KW-0472">Membrane</keyword>
<evidence type="ECO:0000313" key="3">
    <source>
        <dbReference type="Proteomes" id="UP000606730"/>
    </source>
</evidence>
<reference evidence="2" key="2">
    <citation type="submission" date="2020-09" db="EMBL/GenBank/DDBJ databases">
        <authorList>
            <person name="Sun Q."/>
            <person name="Zhou Y."/>
        </authorList>
    </citation>
    <scope>NUCLEOTIDE SEQUENCE</scope>
    <source>
        <strain evidence="2">CGMCC 1.16012</strain>
    </source>
</reference>
<feature type="transmembrane region" description="Helical" evidence="1">
    <location>
        <begin position="27"/>
        <end position="49"/>
    </location>
</feature>
<keyword evidence="3" id="KW-1185">Reference proteome</keyword>
<dbReference type="AlphaFoldDB" id="A0A917EI46"/>
<accession>A0A917EI46</accession>
<evidence type="ECO:0000256" key="1">
    <source>
        <dbReference type="SAM" id="Phobius"/>
    </source>
</evidence>
<evidence type="ECO:0008006" key="4">
    <source>
        <dbReference type="Google" id="ProtNLM"/>
    </source>
</evidence>